<comment type="similarity">
    <text evidence="3">Belongs to the tyrosinase family.</text>
</comment>
<dbReference type="InterPro" id="IPR050316">
    <property type="entry name" value="Tyrosinase/Hemocyanin"/>
</dbReference>
<dbReference type="EMBL" id="GG666616">
    <property type="protein sequence ID" value="EEN48530.1"/>
    <property type="molecule type" value="Genomic_DNA"/>
</dbReference>
<evidence type="ECO:0000256" key="7">
    <source>
        <dbReference type="ARBA" id="ARBA00022729"/>
    </source>
</evidence>
<evidence type="ECO:0000256" key="2">
    <source>
        <dbReference type="ARBA" id="ARBA00004573"/>
    </source>
</evidence>
<dbReference type="PRINTS" id="PR00092">
    <property type="entry name" value="TYROSINASE"/>
</dbReference>
<proteinExistence type="inferred from homology"/>
<evidence type="ECO:0000256" key="11">
    <source>
        <dbReference type="ARBA" id="ARBA00023101"/>
    </source>
</evidence>
<accession>C3ZG55</accession>
<evidence type="ECO:0000256" key="1">
    <source>
        <dbReference type="ARBA" id="ARBA00001973"/>
    </source>
</evidence>
<feature type="signal peptide" evidence="18">
    <location>
        <begin position="1"/>
        <end position="22"/>
    </location>
</feature>
<evidence type="ECO:0000259" key="19">
    <source>
        <dbReference type="PROSITE" id="PS00497"/>
    </source>
</evidence>
<dbReference type="Pfam" id="PF00264">
    <property type="entry name" value="Tyrosinase"/>
    <property type="match status" value="1"/>
</dbReference>
<dbReference type="PANTHER" id="PTHR11474:SF124">
    <property type="entry name" value="TYROSINASE"/>
    <property type="match status" value="1"/>
</dbReference>
<dbReference type="InterPro" id="IPR002227">
    <property type="entry name" value="Tyrosinase_Cu-bd"/>
</dbReference>
<reference evidence="21" key="1">
    <citation type="journal article" date="2008" name="Nature">
        <title>The amphioxus genome and the evolution of the chordate karyotype.</title>
        <authorList>
            <consortium name="US DOE Joint Genome Institute (JGI-PGF)"/>
            <person name="Putnam N.H."/>
            <person name="Butts T."/>
            <person name="Ferrier D.E.K."/>
            <person name="Furlong R.F."/>
            <person name="Hellsten U."/>
            <person name="Kawashima T."/>
            <person name="Robinson-Rechavi M."/>
            <person name="Shoguchi E."/>
            <person name="Terry A."/>
            <person name="Yu J.-K."/>
            <person name="Benito-Gutierrez E.L."/>
            <person name="Dubchak I."/>
            <person name="Garcia-Fernandez J."/>
            <person name="Gibson-Brown J.J."/>
            <person name="Grigoriev I.V."/>
            <person name="Horton A.C."/>
            <person name="de Jong P.J."/>
            <person name="Jurka J."/>
            <person name="Kapitonov V.V."/>
            <person name="Kohara Y."/>
            <person name="Kuroki Y."/>
            <person name="Lindquist E."/>
            <person name="Lucas S."/>
            <person name="Osoegawa K."/>
            <person name="Pennacchio L.A."/>
            <person name="Salamov A.A."/>
            <person name="Satou Y."/>
            <person name="Sauka-Spengler T."/>
            <person name="Schmutz J."/>
            <person name="Shin-I T."/>
            <person name="Toyoda A."/>
            <person name="Bronner-Fraser M."/>
            <person name="Fujiyama A."/>
            <person name="Holland L.Z."/>
            <person name="Holland P.W.H."/>
            <person name="Satoh N."/>
            <person name="Rokhsar D.S."/>
        </authorList>
    </citation>
    <scope>NUCLEOTIDE SEQUENCE [LARGE SCALE GENOMIC DNA]</scope>
    <source>
        <strain evidence="21">S238N-H82</strain>
        <tissue evidence="21">Testes</tissue>
    </source>
</reference>
<dbReference type="EC" id="1.14.18.1" evidence="4"/>
<dbReference type="Gene3D" id="1.10.1280.10">
    <property type="entry name" value="Di-copper center containing domain from catechol oxidase"/>
    <property type="match status" value="1"/>
</dbReference>
<feature type="compositionally biased region" description="Acidic residues" evidence="16">
    <location>
        <begin position="478"/>
        <end position="492"/>
    </location>
</feature>
<feature type="domain" description="Tyrosinase copper-binding" evidence="20">
    <location>
        <begin position="410"/>
        <end position="421"/>
    </location>
</feature>
<keyword evidence="5 17" id="KW-0812">Transmembrane</keyword>
<feature type="region of interest" description="Disordered" evidence="16">
    <location>
        <begin position="478"/>
        <end position="498"/>
    </location>
</feature>
<dbReference type="GO" id="GO:0031410">
    <property type="term" value="C:cytoplasmic vesicle"/>
    <property type="evidence" value="ECO:0007669"/>
    <property type="project" value="UniProtKB-ARBA"/>
</dbReference>
<dbReference type="GO" id="GO:0042438">
    <property type="term" value="P:melanin biosynthetic process"/>
    <property type="evidence" value="ECO:0007669"/>
    <property type="project" value="UniProtKB-KW"/>
</dbReference>
<dbReference type="eggNOG" id="ENOG502QRET">
    <property type="taxonomic scope" value="Eukaryota"/>
</dbReference>
<feature type="compositionally biased region" description="Basic and acidic residues" evidence="16">
    <location>
        <begin position="298"/>
        <end position="310"/>
    </location>
</feature>
<dbReference type="AlphaFoldDB" id="C3ZG55"/>
<evidence type="ECO:0000259" key="20">
    <source>
        <dbReference type="PROSITE" id="PS00498"/>
    </source>
</evidence>
<feature type="chain" id="PRO_5002936782" description="Tyrosinase" evidence="18">
    <location>
        <begin position="23"/>
        <end position="533"/>
    </location>
</feature>
<gene>
    <name evidence="21" type="ORF">BRAFLDRAFT_69010</name>
</gene>
<keyword evidence="11" id="KW-0470">Melanin biosynthesis</keyword>
<evidence type="ECO:0000256" key="4">
    <source>
        <dbReference type="ARBA" id="ARBA00011906"/>
    </source>
</evidence>
<evidence type="ECO:0000256" key="9">
    <source>
        <dbReference type="ARBA" id="ARBA00023008"/>
    </source>
</evidence>
<evidence type="ECO:0000256" key="3">
    <source>
        <dbReference type="ARBA" id="ARBA00009928"/>
    </source>
</evidence>
<keyword evidence="8" id="KW-0560">Oxidoreductase</keyword>
<keyword evidence="10" id="KW-0503">Monooxygenase</keyword>
<keyword evidence="7 18" id="KW-0732">Signal</keyword>
<keyword evidence="9" id="KW-0186">Copper</keyword>
<dbReference type="SUPFAM" id="SSF48056">
    <property type="entry name" value="Di-copper centre-containing domain"/>
    <property type="match status" value="1"/>
</dbReference>
<dbReference type="InParanoid" id="C3ZG55"/>
<keyword evidence="6" id="KW-0479">Metal-binding</keyword>
<dbReference type="PROSITE" id="PS00497">
    <property type="entry name" value="TYROSINASE_1"/>
    <property type="match status" value="1"/>
</dbReference>
<dbReference type="InterPro" id="IPR008922">
    <property type="entry name" value="Di-copper_centre_dom_sf"/>
</dbReference>
<evidence type="ECO:0000313" key="21">
    <source>
        <dbReference type="EMBL" id="EEN48530.1"/>
    </source>
</evidence>
<evidence type="ECO:0000256" key="6">
    <source>
        <dbReference type="ARBA" id="ARBA00022723"/>
    </source>
</evidence>
<organism>
    <name type="scientific">Branchiostoma floridae</name>
    <name type="common">Florida lancelet</name>
    <name type="synonym">Amphioxus</name>
    <dbReference type="NCBI Taxonomy" id="7739"/>
    <lineage>
        <taxon>Eukaryota</taxon>
        <taxon>Metazoa</taxon>
        <taxon>Chordata</taxon>
        <taxon>Cephalochordata</taxon>
        <taxon>Leptocardii</taxon>
        <taxon>Amphioxiformes</taxon>
        <taxon>Branchiostomatidae</taxon>
        <taxon>Branchiostoma</taxon>
    </lineage>
</organism>
<evidence type="ECO:0000256" key="14">
    <source>
        <dbReference type="ARBA" id="ARBA00039304"/>
    </source>
</evidence>
<keyword evidence="13" id="KW-0325">Glycoprotein</keyword>
<comment type="cofactor">
    <cofactor evidence="1">
        <name>Cu(2+)</name>
        <dbReference type="ChEBI" id="CHEBI:29036"/>
    </cofactor>
</comment>
<dbReference type="GO" id="GO:0004503">
    <property type="term" value="F:tyrosinase activity"/>
    <property type="evidence" value="ECO:0007669"/>
    <property type="project" value="UniProtKB-EC"/>
</dbReference>
<evidence type="ECO:0000256" key="10">
    <source>
        <dbReference type="ARBA" id="ARBA00023033"/>
    </source>
</evidence>
<comment type="subcellular location">
    <subcellularLocation>
        <location evidence="2">Melanosome membrane</location>
        <topology evidence="2">Single-pass type I membrane protein</topology>
    </subcellularLocation>
</comment>
<protein>
    <recommendedName>
        <fullName evidence="14">Tyrosinase</fullName>
        <ecNumber evidence="4">1.14.18.1</ecNumber>
    </recommendedName>
    <alternativeName>
        <fullName evidence="15">Monophenol monooxygenase</fullName>
    </alternativeName>
</protein>
<evidence type="ECO:0000256" key="18">
    <source>
        <dbReference type="SAM" id="SignalP"/>
    </source>
</evidence>
<keyword evidence="12 17" id="KW-0472">Membrane</keyword>
<evidence type="ECO:0000256" key="13">
    <source>
        <dbReference type="ARBA" id="ARBA00023180"/>
    </source>
</evidence>
<feature type="domain" description="Tyrosinase copper-binding" evidence="19">
    <location>
        <begin position="212"/>
        <end position="229"/>
    </location>
</feature>
<evidence type="ECO:0000256" key="8">
    <source>
        <dbReference type="ARBA" id="ARBA00023002"/>
    </source>
</evidence>
<keyword evidence="17" id="KW-1133">Transmembrane helix</keyword>
<name>C3ZG55_BRAFL</name>
<dbReference type="PANTHER" id="PTHR11474">
    <property type="entry name" value="TYROSINASE FAMILY MEMBER"/>
    <property type="match status" value="1"/>
</dbReference>
<evidence type="ECO:0000256" key="12">
    <source>
        <dbReference type="ARBA" id="ARBA00023136"/>
    </source>
</evidence>
<dbReference type="STRING" id="7739.C3ZG55"/>
<evidence type="ECO:0000256" key="5">
    <source>
        <dbReference type="ARBA" id="ARBA00022692"/>
    </source>
</evidence>
<dbReference type="GO" id="GO:0046872">
    <property type="term" value="F:metal ion binding"/>
    <property type="evidence" value="ECO:0007669"/>
    <property type="project" value="UniProtKB-KW"/>
</dbReference>
<evidence type="ECO:0000256" key="17">
    <source>
        <dbReference type="SAM" id="Phobius"/>
    </source>
</evidence>
<sequence>MQTVGLVVLCAVVATLAPVTQAQFPRVCTTADHLRSKECCPVPDGFTQPCGGPGRGSCRVIPDGTMKVYDHKPNWARDDRSQWPKLFFNRSCTCEFPFSGYDCSKCVWGRYGSACDVAKTIVRKNVMGLSPEDRVKYQTYLNRAKTVVSDYVVATEFYDTMVNADGINPSFVNVSVYDLLVWMHYYASRETILSPDNNICKVDGDCVLDMAHDAVGFLTWHRGYLLEMERSIQEVNNDPDWAIPYWDWTVSEQCDICTNDFVGANDDNGNLDSGSAFAGWEALCTDSEVQHNILKPCDPNHRRVPPEKLKRNPGTQDKGKWGDSIDELPRKEEVDFALRFATFDSSPFDKTSDCVFRNLVEGYADTKTGKYRPDDTGPNGEKIPGAHTLHNHVHLYLNGTMSDVPSSANDPIFWLHHAFIDRIFEKWLRKFKPAVSEYPLDGAPPGHNRDEYIVPLFPPYTHESVFKASTDLGYDFEGVDADGTSDGDEEGNTDLGECKNGSEAVSVVASIATPLATISAIAGALIIILLTKN</sequence>
<feature type="region of interest" description="Disordered" evidence="16">
    <location>
        <begin position="297"/>
        <end position="324"/>
    </location>
</feature>
<feature type="transmembrane region" description="Helical" evidence="17">
    <location>
        <begin position="507"/>
        <end position="530"/>
    </location>
</feature>
<evidence type="ECO:0000256" key="16">
    <source>
        <dbReference type="SAM" id="MobiDB-lite"/>
    </source>
</evidence>
<dbReference type="PROSITE" id="PS00498">
    <property type="entry name" value="TYROSINASE_2"/>
    <property type="match status" value="1"/>
</dbReference>
<evidence type="ECO:0000256" key="15">
    <source>
        <dbReference type="ARBA" id="ARBA00042251"/>
    </source>
</evidence>